<dbReference type="Gene3D" id="3.40.390.10">
    <property type="entry name" value="Collagenase (Catalytic Domain)"/>
    <property type="match status" value="1"/>
</dbReference>
<reference evidence="11 12" key="1">
    <citation type="submission" date="2020-06" db="EMBL/GenBank/DDBJ databases">
        <authorList>
            <person name="Li R."/>
            <person name="Bekaert M."/>
        </authorList>
    </citation>
    <scope>NUCLEOTIDE SEQUENCE [LARGE SCALE GENOMIC DNA]</scope>
    <source>
        <strain evidence="12">wild</strain>
    </source>
</reference>
<feature type="domain" description="Peptidase M12B" evidence="10">
    <location>
        <begin position="207"/>
        <end position="431"/>
    </location>
</feature>
<dbReference type="InterPro" id="IPR024079">
    <property type="entry name" value="MetalloPept_cat_dom_sf"/>
</dbReference>
<feature type="chain" id="PRO_5026838447" description="Peptidase M12B domain-containing protein" evidence="9">
    <location>
        <begin position="21"/>
        <end position="755"/>
    </location>
</feature>
<feature type="active site" evidence="8">
    <location>
        <position position="374"/>
    </location>
</feature>
<dbReference type="GO" id="GO:0004222">
    <property type="term" value="F:metalloendopeptidase activity"/>
    <property type="evidence" value="ECO:0007669"/>
    <property type="project" value="InterPro"/>
</dbReference>
<comment type="caution">
    <text evidence="8">Lacks conserved residue(s) required for the propagation of feature annotation.</text>
</comment>
<dbReference type="InterPro" id="IPR001590">
    <property type="entry name" value="Peptidase_M12B"/>
</dbReference>
<dbReference type="InterPro" id="IPR041645">
    <property type="entry name" value="ADAMTS_CR_2"/>
</dbReference>
<keyword evidence="5" id="KW-0482">Metalloprotease</keyword>
<gene>
    <name evidence="11" type="ORF">MCOR_21579</name>
</gene>
<keyword evidence="1" id="KW-0645">Protease</keyword>
<dbReference type="Pfam" id="PF13688">
    <property type="entry name" value="Reprolysin_5"/>
    <property type="match status" value="1"/>
</dbReference>
<evidence type="ECO:0000256" key="9">
    <source>
        <dbReference type="SAM" id="SignalP"/>
    </source>
</evidence>
<keyword evidence="2 8" id="KW-0479">Metal-binding</keyword>
<evidence type="ECO:0000256" key="1">
    <source>
        <dbReference type="ARBA" id="ARBA00022670"/>
    </source>
</evidence>
<dbReference type="Pfam" id="PF17771">
    <property type="entry name" value="ADAMTS_CR_2"/>
    <property type="match status" value="1"/>
</dbReference>
<keyword evidence="6" id="KW-1015">Disulfide bond</keyword>
<dbReference type="PANTHER" id="PTHR11905">
    <property type="entry name" value="ADAM A DISINTEGRIN AND METALLOPROTEASE DOMAIN"/>
    <property type="match status" value="1"/>
</dbReference>
<evidence type="ECO:0000256" key="4">
    <source>
        <dbReference type="ARBA" id="ARBA00022833"/>
    </source>
</evidence>
<evidence type="ECO:0000256" key="8">
    <source>
        <dbReference type="PROSITE-ProRule" id="PRU00276"/>
    </source>
</evidence>
<accession>A0A6J8BSP2</accession>
<dbReference type="EMBL" id="CACVKT020003839">
    <property type="protein sequence ID" value="CAC5386100.1"/>
    <property type="molecule type" value="Genomic_DNA"/>
</dbReference>
<evidence type="ECO:0000256" key="6">
    <source>
        <dbReference type="ARBA" id="ARBA00023157"/>
    </source>
</evidence>
<name>A0A6J8BSP2_MYTCO</name>
<feature type="binding site" evidence="8">
    <location>
        <position position="373"/>
    </location>
    <ligand>
        <name>Zn(2+)</name>
        <dbReference type="ChEBI" id="CHEBI:29105"/>
        <note>catalytic</note>
    </ligand>
</feature>
<evidence type="ECO:0000313" key="12">
    <source>
        <dbReference type="Proteomes" id="UP000507470"/>
    </source>
</evidence>
<evidence type="ECO:0000256" key="3">
    <source>
        <dbReference type="ARBA" id="ARBA00022801"/>
    </source>
</evidence>
<keyword evidence="7" id="KW-0325">Glycoprotein</keyword>
<keyword evidence="12" id="KW-1185">Reference proteome</keyword>
<proteinExistence type="predicted"/>
<dbReference type="Gene3D" id="3.40.1620.60">
    <property type="match status" value="1"/>
</dbReference>
<keyword evidence="3" id="KW-0378">Hydrolase</keyword>
<evidence type="ECO:0000256" key="7">
    <source>
        <dbReference type="ARBA" id="ARBA00023180"/>
    </source>
</evidence>
<evidence type="ECO:0000259" key="10">
    <source>
        <dbReference type="PROSITE" id="PS50215"/>
    </source>
</evidence>
<feature type="binding site" evidence="8">
    <location>
        <position position="383"/>
    </location>
    <ligand>
        <name>Zn(2+)</name>
        <dbReference type="ChEBI" id="CHEBI:29105"/>
        <note>catalytic</note>
    </ligand>
</feature>
<feature type="binding site" evidence="8">
    <location>
        <position position="377"/>
    </location>
    <ligand>
        <name>Zn(2+)</name>
        <dbReference type="ChEBI" id="CHEBI:29105"/>
        <note>catalytic</note>
    </ligand>
</feature>
<evidence type="ECO:0000313" key="11">
    <source>
        <dbReference type="EMBL" id="CAC5386100.1"/>
    </source>
</evidence>
<dbReference type="OrthoDB" id="6134861at2759"/>
<dbReference type="GO" id="GO:0046872">
    <property type="term" value="F:metal ion binding"/>
    <property type="evidence" value="ECO:0007669"/>
    <property type="project" value="UniProtKB-KW"/>
</dbReference>
<dbReference type="AlphaFoldDB" id="A0A6J8BSP2"/>
<dbReference type="Proteomes" id="UP000507470">
    <property type="component" value="Unassembled WGS sequence"/>
</dbReference>
<evidence type="ECO:0000256" key="2">
    <source>
        <dbReference type="ARBA" id="ARBA00022723"/>
    </source>
</evidence>
<feature type="signal peptide" evidence="9">
    <location>
        <begin position="1"/>
        <end position="20"/>
    </location>
</feature>
<dbReference type="SUPFAM" id="SSF55486">
    <property type="entry name" value="Metalloproteases ('zincins'), catalytic domain"/>
    <property type="match status" value="1"/>
</dbReference>
<keyword evidence="4 8" id="KW-0862">Zinc</keyword>
<keyword evidence="9" id="KW-0732">Signal</keyword>
<dbReference type="PROSITE" id="PS50215">
    <property type="entry name" value="ADAM_MEPRO"/>
    <property type="match status" value="1"/>
</dbReference>
<dbReference type="GO" id="GO:0006509">
    <property type="term" value="P:membrane protein ectodomain proteolysis"/>
    <property type="evidence" value="ECO:0007669"/>
    <property type="project" value="TreeGrafter"/>
</dbReference>
<protein>
    <recommendedName>
        <fullName evidence="10">Peptidase M12B domain-containing protein</fullName>
    </recommendedName>
</protein>
<evidence type="ECO:0000256" key="5">
    <source>
        <dbReference type="ARBA" id="ARBA00023049"/>
    </source>
</evidence>
<organism evidence="11 12">
    <name type="scientific">Mytilus coruscus</name>
    <name type="common">Sea mussel</name>
    <dbReference type="NCBI Taxonomy" id="42192"/>
    <lineage>
        <taxon>Eukaryota</taxon>
        <taxon>Metazoa</taxon>
        <taxon>Spiralia</taxon>
        <taxon>Lophotrochozoa</taxon>
        <taxon>Mollusca</taxon>
        <taxon>Bivalvia</taxon>
        <taxon>Autobranchia</taxon>
        <taxon>Pteriomorphia</taxon>
        <taxon>Mytilida</taxon>
        <taxon>Mytiloidea</taxon>
        <taxon>Mytilidae</taxon>
        <taxon>Mytilinae</taxon>
        <taxon>Mytilus</taxon>
    </lineage>
</organism>
<dbReference type="PANTHER" id="PTHR11905:SF159">
    <property type="entry name" value="ADAM METALLOPROTEASE"/>
    <property type="match status" value="1"/>
</dbReference>
<sequence length="755" mass="84998">MFRSCLFYLWILIKIIYVNCLIDAKGNVARIPELSTNTKNSKDCINEGKIDFSLKFKFGENLLFNVTKTKSSALNRPVYVIRKDPKGNLYVKQEALLDIQNVQFYVDPNHGAYLSFNCIKDNTGIYKLFLTGTFVHDGVDFTLSPGNKQIVSNQETWYTVERRLQLPSGHHDYVPLTQEIPAKHIDRIRGQLEVHRSKRQVKITQPFIIDVLVVIDYSIYKRWLSKTKNDRTAKDEIRKYFSHFMNEVDMRYQSIRDDEININIQVTAFLIADNEQAYPWSEVRKEKSSTRDLLNADAGLRDFRSWVANTVNLPLHDHAILFTGYNLYTEVNKYKLLHTAGLAFIGSLCRPNGDSVSIVEDNGGFQNVGTAAHELGHSLGALHDGEKNGCQSSDRYVMATSTNQTIPVEKRINQWQFSRCSVEYFRSFISDLMSKGATCLTESFHRCSSCGLEKYAWTSLYSKPAMSADMGKSGTEFGNASSICTSMYCLDPSTDNDCVLQTAVRGTSCGFRKWCIEGGCIYSDDAPEKDDKCPHGDQPGVAFVGQTCEALVSTTPAYCYQEKVRSRCCASCAKLFTWQAGCEYGDRVKGCQPWHCTINTQDTRDLKSECCSTCKTGISIPVTERPTYTISPYTTKAPPVTPDMHPCEDIATINGYMCENFIEKYGRHVCYDGVVESHCCQSCKRTQIGHKDCLYGDKNPSLCQHHAENQTSICGALKDYCCHSCSLTLRLNSGSSIVTWTILSMATSLIALINL</sequence>